<reference evidence="1 2" key="1">
    <citation type="submission" date="2023-08" db="EMBL/GenBank/DDBJ databases">
        <title>Characterization of two Paracoccaceae strains isolated from Phycosphere and proposal of Xinfangfangia lacusdiani sp. nov.</title>
        <authorList>
            <person name="Deng Y."/>
            <person name="Zhang Y.Q."/>
        </authorList>
    </citation>
    <scope>NUCLEOTIDE SEQUENCE [LARGE SCALE GENOMIC DNA]</scope>
    <source>
        <strain evidence="1 2">CPCC 101601</strain>
    </source>
</reference>
<protein>
    <submittedName>
        <fullName evidence="1">Sarcosine oxidase subunit gamma family protein</fullName>
    </submittedName>
</protein>
<name>A0ABU0W195_9RHOB</name>
<evidence type="ECO:0000313" key="1">
    <source>
        <dbReference type="EMBL" id="MDQ2067790.1"/>
    </source>
</evidence>
<dbReference type="InterPro" id="IPR027266">
    <property type="entry name" value="TrmE/GcvT-like"/>
</dbReference>
<dbReference type="InterPro" id="IPR007375">
    <property type="entry name" value="SoxG"/>
</dbReference>
<sequence>MSILAKSAFGNLHGSSHALASVHRHDIHDRADLAAVLVVATDDDAAAELASIGLTVPTGAGPMVAQDGLQAIWLSPRSWVIQCAPEAEMALVARINAAFDDRRITASLFGDHLAWIEISGADPQALLRRGGFVSLDAGGIAPGSAKRTLVAEVNVILCHIEPGRLLAGVERSRARYFVDWLKQAAKEPSPAF</sequence>
<dbReference type="EMBL" id="JAVDBT010000016">
    <property type="protein sequence ID" value="MDQ2067790.1"/>
    <property type="molecule type" value="Genomic_DNA"/>
</dbReference>
<keyword evidence="2" id="KW-1185">Reference proteome</keyword>
<dbReference type="RefSeq" id="WP_306681499.1">
    <property type="nucleotide sequence ID" value="NZ_JAVDBT010000016.1"/>
</dbReference>
<proteinExistence type="predicted"/>
<accession>A0ABU0W195</accession>
<dbReference type="Pfam" id="PF04268">
    <property type="entry name" value="SoxG"/>
    <property type="match status" value="1"/>
</dbReference>
<gene>
    <name evidence="1" type="ORF">Q9295_15540</name>
</gene>
<dbReference type="Gene3D" id="3.30.70.1520">
    <property type="entry name" value="Heterotetrameric sarcosine oxidase"/>
    <property type="match status" value="1"/>
</dbReference>
<organism evidence="1 2">
    <name type="scientific">Pseudogemmobacter lacusdianii</name>
    <dbReference type="NCBI Taxonomy" id="3069608"/>
    <lineage>
        <taxon>Bacteria</taxon>
        <taxon>Pseudomonadati</taxon>
        <taxon>Pseudomonadota</taxon>
        <taxon>Alphaproteobacteria</taxon>
        <taxon>Rhodobacterales</taxon>
        <taxon>Paracoccaceae</taxon>
        <taxon>Pseudogemmobacter</taxon>
    </lineage>
</organism>
<comment type="caution">
    <text evidence="1">The sequence shown here is derived from an EMBL/GenBank/DDBJ whole genome shotgun (WGS) entry which is preliminary data.</text>
</comment>
<dbReference type="Gene3D" id="3.30.1360.120">
    <property type="entry name" value="Probable tRNA modification gtpase trme, domain 1"/>
    <property type="match status" value="1"/>
</dbReference>
<dbReference type="Proteomes" id="UP001239680">
    <property type="component" value="Unassembled WGS sequence"/>
</dbReference>
<evidence type="ECO:0000313" key="2">
    <source>
        <dbReference type="Proteomes" id="UP001239680"/>
    </source>
</evidence>